<comment type="caution">
    <text evidence="1">The sequence shown here is derived from an EMBL/GenBank/DDBJ whole genome shotgun (WGS) entry which is preliminary data.</text>
</comment>
<evidence type="ECO:0000313" key="1">
    <source>
        <dbReference type="EMBL" id="GFZ08459.1"/>
    </source>
</evidence>
<gene>
    <name evidence="1" type="ORF">Acr_20g0002670</name>
</gene>
<dbReference type="OrthoDB" id="1938625at2759"/>
<name>A0A7J0GCE1_9ERIC</name>
<keyword evidence="2" id="KW-1185">Reference proteome</keyword>
<protein>
    <submittedName>
        <fullName evidence="1">Uncharacterized protein</fullName>
    </submittedName>
</protein>
<dbReference type="PANTHER" id="PTHR33116:SF84">
    <property type="entry name" value="RNA-DIRECTED DNA POLYMERASE"/>
    <property type="match status" value="1"/>
</dbReference>
<organism evidence="1 2">
    <name type="scientific">Actinidia rufa</name>
    <dbReference type="NCBI Taxonomy" id="165716"/>
    <lineage>
        <taxon>Eukaryota</taxon>
        <taxon>Viridiplantae</taxon>
        <taxon>Streptophyta</taxon>
        <taxon>Embryophyta</taxon>
        <taxon>Tracheophyta</taxon>
        <taxon>Spermatophyta</taxon>
        <taxon>Magnoliopsida</taxon>
        <taxon>eudicotyledons</taxon>
        <taxon>Gunneridae</taxon>
        <taxon>Pentapetalae</taxon>
        <taxon>asterids</taxon>
        <taxon>Ericales</taxon>
        <taxon>Actinidiaceae</taxon>
        <taxon>Actinidia</taxon>
    </lineage>
</organism>
<reference evidence="1 2" key="1">
    <citation type="submission" date="2019-07" db="EMBL/GenBank/DDBJ databases">
        <title>De Novo Assembly of kiwifruit Actinidia rufa.</title>
        <authorList>
            <person name="Sugita-Konishi S."/>
            <person name="Sato K."/>
            <person name="Mori E."/>
            <person name="Abe Y."/>
            <person name="Kisaki G."/>
            <person name="Hamano K."/>
            <person name="Suezawa K."/>
            <person name="Otani M."/>
            <person name="Fukuda T."/>
            <person name="Manabe T."/>
            <person name="Gomi K."/>
            <person name="Tabuchi M."/>
            <person name="Akimitsu K."/>
            <person name="Kataoka I."/>
        </authorList>
    </citation>
    <scope>NUCLEOTIDE SEQUENCE [LARGE SCALE GENOMIC DNA]</scope>
    <source>
        <strain evidence="2">cv. Fuchu</strain>
    </source>
</reference>
<dbReference type="EMBL" id="BJWL01000020">
    <property type="protein sequence ID" value="GFZ08459.1"/>
    <property type="molecule type" value="Genomic_DNA"/>
</dbReference>
<dbReference type="Proteomes" id="UP000585474">
    <property type="component" value="Unassembled WGS sequence"/>
</dbReference>
<dbReference type="AlphaFoldDB" id="A0A7J0GCE1"/>
<dbReference type="PANTHER" id="PTHR33116">
    <property type="entry name" value="REVERSE TRANSCRIPTASE ZINC-BINDING DOMAIN-CONTAINING PROTEIN-RELATED-RELATED"/>
    <property type="match status" value="1"/>
</dbReference>
<accession>A0A7J0GCE1</accession>
<proteinExistence type="predicted"/>
<sequence>MRYFKNSDKGTKFFHDMIKRNKDKRQIMSLNLSDGTRTTSNQEVSNAFVNYYKELLGTGSNCVQLDKDILLDGKLVQEEQANVLIRDVLDGEIKEALFSIGEMTKGDVPSVQLLVDKLDSFGACYGLKINISKSNIFAAGVAREEVDIMKSNTGFSVGRFPFRYLGLPVAATRLSIAQFNPFMDRIASSIRAWAGMTLSYAGRCELIKSILQGVECFWLASLPIPAGAKVKKIGLACTVYYLWEARNLRIFEGKTKHPEAIVRGIQIQVFRVIEGLYSDAVGPRGETLS</sequence>
<evidence type="ECO:0000313" key="2">
    <source>
        <dbReference type="Proteomes" id="UP000585474"/>
    </source>
</evidence>